<reference evidence="2" key="2">
    <citation type="journal article" date="2021" name="PeerJ">
        <title>Extensive microbial diversity within the chicken gut microbiome revealed by metagenomics and culture.</title>
        <authorList>
            <person name="Gilroy R."/>
            <person name="Ravi A."/>
            <person name="Getino M."/>
            <person name="Pursley I."/>
            <person name="Horton D.L."/>
            <person name="Alikhan N.F."/>
            <person name="Baker D."/>
            <person name="Gharbi K."/>
            <person name="Hall N."/>
            <person name="Watson M."/>
            <person name="Adriaenssens E.M."/>
            <person name="Foster-Nyarko E."/>
            <person name="Jarju S."/>
            <person name="Secka A."/>
            <person name="Antonio M."/>
            <person name="Oren A."/>
            <person name="Chaudhuri R.R."/>
            <person name="La Ragione R."/>
            <person name="Hildebrand F."/>
            <person name="Pallen M.J."/>
        </authorList>
    </citation>
    <scope>NUCLEOTIDE SEQUENCE</scope>
    <source>
        <strain evidence="2">CHK165-10780</strain>
    </source>
</reference>
<keyword evidence="1" id="KW-0472">Membrane</keyword>
<organism evidence="2 3">
    <name type="scientific">Candidatus Faecenecus gallistercoris</name>
    <dbReference type="NCBI Taxonomy" id="2840793"/>
    <lineage>
        <taxon>Bacteria</taxon>
        <taxon>Bacillati</taxon>
        <taxon>Bacillota</taxon>
        <taxon>Bacillota incertae sedis</taxon>
        <taxon>Candidatus Faecenecus</taxon>
    </lineage>
</organism>
<protein>
    <submittedName>
        <fullName evidence="2">Type II secretion system protein</fullName>
    </submittedName>
</protein>
<comment type="caution">
    <text evidence="2">The sequence shown here is derived from an EMBL/GenBank/DDBJ whole genome shotgun (WGS) entry which is preliminary data.</text>
</comment>
<reference evidence="2" key="1">
    <citation type="submission" date="2020-10" db="EMBL/GenBank/DDBJ databases">
        <authorList>
            <person name="Gilroy R."/>
        </authorList>
    </citation>
    <scope>NUCLEOTIDE SEQUENCE</scope>
    <source>
        <strain evidence="2">CHK165-10780</strain>
    </source>
</reference>
<dbReference type="AlphaFoldDB" id="A0A9D0YZ30"/>
<gene>
    <name evidence="2" type="ORF">IAC85_03285</name>
</gene>
<sequence length="189" mass="22049">MRRKSEKGFMLLETLVVTVFIATLFAFIYQNTIPLFGEYKQRMKYDDIDSVYAADLFRQMLLVDYNYNDLVSGLGNDPTNIYKDITDCRKNVAGFNYENDDLCEALEESLNISAVYLTHYDTNLLKQMEKDDQIFTVNTDRGIKTYIDYMPSYSADSTTINQYRLIIVRKVVENGKEYTRYANLEVVQS</sequence>
<dbReference type="EMBL" id="DVFU01000064">
    <property type="protein sequence ID" value="HIQ64742.1"/>
    <property type="molecule type" value="Genomic_DNA"/>
</dbReference>
<dbReference type="Proteomes" id="UP000886725">
    <property type="component" value="Unassembled WGS sequence"/>
</dbReference>
<evidence type="ECO:0000313" key="2">
    <source>
        <dbReference type="EMBL" id="HIQ64742.1"/>
    </source>
</evidence>
<proteinExistence type="predicted"/>
<evidence type="ECO:0000256" key="1">
    <source>
        <dbReference type="SAM" id="Phobius"/>
    </source>
</evidence>
<keyword evidence="1" id="KW-1133">Transmembrane helix</keyword>
<evidence type="ECO:0000313" key="3">
    <source>
        <dbReference type="Proteomes" id="UP000886725"/>
    </source>
</evidence>
<keyword evidence="1" id="KW-0812">Transmembrane</keyword>
<name>A0A9D0YZ30_9FIRM</name>
<feature type="transmembrane region" description="Helical" evidence="1">
    <location>
        <begin position="9"/>
        <end position="29"/>
    </location>
</feature>
<accession>A0A9D0YZ30</accession>